<keyword evidence="2" id="KW-1185">Reference proteome</keyword>
<reference evidence="3" key="1">
    <citation type="submission" date="2017-02" db="UniProtKB">
        <authorList>
            <consortium name="WormBaseParasite"/>
        </authorList>
    </citation>
    <scope>IDENTIFICATION</scope>
</reference>
<organism evidence="3">
    <name type="scientific">Hydatigena taeniaeformis</name>
    <name type="common">Feline tapeworm</name>
    <name type="synonym">Taenia taeniaeformis</name>
    <dbReference type="NCBI Taxonomy" id="6205"/>
    <lineage>
        <taxon>Eukaryota</taxon>
        <taxon>Metazoa</taxon>
        <taxon>Spiralia</taxon>
        <taxon>Lophotrochozoa</taxon>
        <taxon>Platyhelminthes</taxon>
        <taxon>Cestoda</taxon>
        <taxon>Eucestoda</taxon>
        <taxon>Cyclophyllidea</taxon>
        <taxon>Taeniidae</taxon>
        <taxon>Hydatigera</taxon>
    </lineage>
</organism>
<evidence type="ECO:0000313" key="1">
    <source>
        <dbReference type="EMBL" id="VDM32080.1"/>
    </source>
</evidence>
<proteinExistence type="predicted"/>
<dbReference type="Proteomes" id="UP000274429">
    <property type="component" value="Unassembled WGS sequence"/>
</dbReference>
<protein>
    <submittedName>
        <fullName evidence="3">Secreted protein</fullName>
    </submittedName>
</protein>
<dbReference type="AlphaFoldDB" id="A0A0R3X2Y1"/>
<dbReference type="WBParaSite" id="TTAC_0000767501-mRNA-1">
    <property type="protein sequence ID" value="TTAC_0000767501-mRNA-1"/>
    <property type="gene ID" value="TTAC_0000767501"/>
</dbReference>
<gene>
    <name evidence="1" type="ORF">TTAC_LOCUS7660</name>
</gene>
<evidence type="ECO:0000313" key="2">
    <source>
        <dbReference type="Proteomes" id="UP000274429"/>
    </source>
</evidence>
<sequence length="83" mass="8650">MLSSVKAFPGFYYCVGYTSIAPTAICLSWEIALLAGTLPDSHGGATASAGTIQDDCLILYGGCLGALFFHSKSATRSPLETIE</sequence>
<name>A0A0R3X2Y1_HYDTA</name>
<accession>A0A0R3X2Y1</accession>
<reference evidence="1 2" key="2">
    <citation type="submission" date="2018-11" db="EMBL/GenBank/DDBJ databases">
        <authorList>
            <consortium name="Pathogen Informatics"/>
        </authorList>
    </citation>
    <scope>NUCLEOTIDE SEQUENCE [LARGE SCALE GENOMIC DNA]</scope>
</reference>
<dbReference type="EMBL" id="UYWX01020392">
    <property type="protein sequence ID" value="VDM32080.1"/>
    <property type="molecule type" value="Genomic_DNA"/>
</dbReference>
<evidence type="ECO:0000313" key="3">
    <source>
        <dbReference type="WBParaSite" id="TTAC_0000767501-mRNA-1"/>
    </source>
</evidence>